<evidence type="ECO:0000313" key="2">
    <source>
        <dbReference type="Proteomes" id="UP000271087"/>
    </source>
</evidence>
<proteinExistence type="predicted"/>
<name>A0A182DXA9_ONCOC</name>
<accession>A0A182DXA9</accession>
<gene>
    <name evidence="1" type="ORF">NOO_LOCUS284</name>
</gene>
<dbReference type="WBParaSite" id="nOo.2.0.1.t00284-RA">
    <property type="protein sequence ID" value="nOo.2.0.1.t00284-RA"/>
    <property type="gene ID" value="nOo.2.0.1.g00284"/>
</dbReference>
<reference evidence="1 2" key="2">
    <citation type="submission" date="2018-08" db="EMBL/GenBank/DDBJ databases">
        <authorList>
            <person name="Laetsch R D."/>
            <person name="Stevens L."/>
            <person name="Kumar S."/>
            <person name="Blaxter L. M."/>
        </authorList>
    </citation>
    <scope>NUCLEOTIDE SEQUENCE [LARGE SCALE GENOMIC DNA]</scope>
</reference>
<dbReference type="AlphaFoldDB" id="A0A182DXA9"/>
<dbReference type="EMBL" id="UYRW01000025">
    <property type="protein sequence ID" value="VDK61793.1"/>
    <property type="molecule type" value="Genomic_DNA"/>
</dbReference>
<organism evidence="3">
    <name type="scientific">Onchocerca ochengi</name>
    <name type="common">Filarial nematode worm</name>
    <dbReference type="NCBI Taxonomy" id="42157"/>
    <lineage>
        <taxon>Eukaryota</taxon>
        <taxon>Metazoa</taxon>
        <taxon>Ecdysozoa</taxon>
        <taxon>Nematoda</taxon>
        <taxon>Chromadorea</taxon>
        <taxon>Rhabditida</taxon>
        <taxon>Spirurina</taxon>
        <taxon>Spiruromorpha</taxon>
        <taxon>Filarioidea</taxon>
        <taxon>Onchocercidae</taxon>
        <taxon>Onchocerca</taxon>
    </lineage>
</organism>
<evidence type="ECO:0000313" key="3">
    <source>
        <dbReference type="WBParaSite" id="nOo.2.0.1.t00284-RA"/>
    </source>
</evidence>
<sequence length="51" mass="6104">MEDDCRNYRENTSTIGTMRENLEQSSIQIMIESRLPAWVLDKVYQQKKQEP</sequence>
<protein>
    <submittedName>
        <fullName evidence="3">Histidine kinase</fullName>
    </submittedName>
</protein>
<dbReference type="Proteomes" id="UP000271087">
    <property type="component" value="Unassembled WGS sequence"/>
</dbReference>
<reference evidence="3" key="1">
    <citation type="submission" date="2016-06" db="UniProtKB">
        <authorList>
            <consortium name="WormBaseParasite"/>
        </authorList>
    </citation>
    <scope>IDENTIFICATION</scope>
</reference>
<evidence type="ECO:0000313" key="1">
    <source>
        <dbReference type="EMBL" id="VDK61793.1"/>
    </source>
</evidence>
<keyword evidence="2" id="KW-1185">Reference proteome</keyword>